<dbReference type="Pfam" id="PF00903">
    <property type="entry name" value="Glyoxalase"/>
    <property type="match status" value="1"/>
</dbReference>
<evidence type="ECO:0000313" key="2">
    <source>
        <dbReference type="EnsemblProtists" id="PYU1_T000012"/>
    </source>
</evidence>
<dbReference type="InterPro" id="IPR029068">
    <property type="entry name" value="Glyas_Bleomycin-R_OHBP_Dase"/>
</dbReference>
<dbReference type="PROSITE" id="PS51819">
    <property type="entry name" value="VOC"/>
    <property type="match status" value="1"/>
</dbReference>
<dbReference type="PANTHER" id="PTHR39434">
    <property type="match status" value="1"/>
</dbReference>
<proteinExistence type="predicted"/>
<dbReference type="STRING" id="431595.K3W4X1"/>
<dbReference type="Proteomes" id="UP000019132">
    <property type="component" value="Unassembled WGS sequence"/>
</dbReference>
<dbReference type="EnsemblProtists" id="PYU1_T000012">
    <property type="protein sequence ID" value="PYU1_T000012"/>
    <property type="gene ID" value="PYU1_G000012"/>
</dbReference>
<reference evidence="3" key="2">
    <citation type="submission" date="2010-04" db="EMBL/GenBank/DDBJ databases">
        <authorList>
            <person name="Buell R."/>
            <person name="Hamilton J."/>
            <person name="Hostetler J."/>
        </authorList>
    </citation>
    <scope>NUCLEOTIDE SEQUENCE [LARGE SCALE GENOMIC DNA]</scope>
    <source>
        <strain evidence="3">DAOM:BR144</strain>
    </source>
</reference>
<name>K3W4X1_GLOUD</name>
<dbReference type="SUPFAM" id="SSF54593">
    <property type="entry name" value="Glyoxalase/Bleomycin resistance protein/Dihydroxybiphenyl dioxygenase"/>
    <property type="match status" value="1"/>
</dbReference>
<dbReference type="Gene3D" id="3.10.180.10">
    <property type="entry name" value="2,3-Dihydroxybiphenyl 1,2-Dioxygenase, domain 1"/>
    <property type="match status" value="1"/>
</dbReference>
<protein>
    <recommendedName>
        <fullName evidence="1">VOC domain-containing protein</fullName>
    </recommendedName>
</protein>
<dbReference type="PANTHER" id="PTHR39434:SF1">
    <property type="entry name" value="VOC DOMAIN-CONTAINING PROTEIN"/>
    <property type="match status" value="1"/>
</dbReference>
<dbReference type="CDD" id="cd08357">
    <property type="entry name" value="VOC_like"/>
    <property type="match status" value="1"/>
</dbReference>
<sequence length="164" mass="18667">MLRRALFSQCAPALRCRGFATVIPPFHLAIPVRDLDEARDFYGGIMGFAEGRSSAQWQDYNMLGHQLVVHAVGKDYKAVDFHNPVDADDVPMPHFGAALTVDEFHALADRIKKSDIKFIIEPHLRFQGRKGEQWTMFFKDPSGNNLEFKAMTTPENLFAKYVEH</sequence>
<dbReference type="InParanoid" id="K3W4X1"/>
<feature type="domain" description="VOC" evidence="1">
    <location>
        <begin position="24"/>
        <end position="151"/>
    </location>
</feature>
<dbReference type="EMBL" id="GL376636">
    <property type="status" value="NOT_ANNOTATED_CDS"/>
    <property type="molecule type" value="Genomic_DNA"/>
</dbReference>
<dbReference type="VEuPathDB" id="FungiDB:PYU1_G000012"/>
<organism evidence="2 3">
    <name type="scientific">Globisporangium ultimum (strain ATCC 200006 / CBS 805.95 / DAOM BR144)</name>
    <name type="common">Pythium ultimum</name>
    <dbReference type="NCBI Taxonomy" id="431595"/>
    <lineage>
        <taxon>Eukaryota</taxon>
        <taxon>Sar</taxon>
        <taxon>Stramenopiles</taxon>
        <taxon>Oomycota</taxon>
        <taxon>Peronosporomycetes</taxon>
        <taxon>Pythiales</taxon>
        <taxon>Pythiaceae</taxon>
        <taxon>Globisporangium</taxon>
    </lineage>
</organism>
<evidence type="ECO:0000259" key="1">
    <source>
        <dbReference type="PROSITE" id="PS51819"/>
    </source>
</evidence>
<dbReference type="eggNOG" id="ENOG502RY6W">
    <property type="taxonomic scope" value="Eukaryota"/>
</dbReference>
<dbReference type="OMA" id="DFNLFGH"/>
<reference evidence="2" key="3">
    <citation type="submission" date="2015-02" db="UniProtKB">
        <authorList>
            <consortium name="EnsemblProtists"/>
        </authorList>
    </citation>
    <scope>IDENTIFICATION</scope>
    <source>
        <strain evidence="2">DAOM BR144</strain>
    </source>
</reference>
<accession>K3W4X1</accession>
<reference evidence="3" key="1">
    <citation type="journal article" date="2010" name="Genome Biol.">
        <title>Genome sequence of the necrotrophic plant pathogen Pythium ultimum reveals original pathogenicity mechanisms and effector repertoire.</title>
        <authorList>
            <person name="Levesque C.A."/>
            <person name="Brouwer H."/>
            <person name="Cano L."/>
            <person name="Hamilton J.P."/>
            <person name="Holt C."/>
            <person name="Huitema E."/>
            <person name="Raffaele S."/>
            <person name="Robideau G.P."/>
            <person name="Thines M."/>
            <person name="Win J."/>
            <person name="Zerillo M.M."/>
            <person name="Beakes G.W."/>
            <person name="Boore J.L."/>
            <person name="Busam D."/>
            <person name="Dumas B."/>
            <person name="Ferriera S."/>
            <person name="Fuerstenberg S.I."/>
            <person name="Gachon C.M."/>
            <person name="Gaulin E."/>
            <person name="Govers F."/>
            <person name="Grenville-Briggs L."/>
            <person name="Horner N."/>
            <person name="Hostetler J."/>
            <person name="Jiang R.H."/>
            <person name="Johnson J."/>
            <person name="Krajaejun T."/>
            <person name="Lin H."/>
            <person name="Meijer H.J."/>
            <person name="Moore B."/>
            <person name="Morris P."/>
            <person name="Phuntmart V."/>
            <person name="Puiu D."/>
            <person name="Shetty J."/>
            <person name="Stajich J.E."/>
            <person name="Tripathy S."/>
            <person name="Wawra S."/>
            <person name="van West P."/>
            <person name="Whitty B.R."/>
            <person name="Coutinho P.M."/>
            <person name="Henrissat B."/>
            <person name="Martin F."/>
            <person name="Thomas P.D."/>
            <person name="Tyler B.M."/>
            <person name="De Vries R.P."/>
            <person name="Kamoun S."/>
            <person name="Yandell M."/>
            <person name="Tisserat N."/>
            <person name="Buell C.R."/>
        </authorList>
    </citation>
    <scope>NUCLEOTIDE SEQUENCE</scope>
    <source>
        <strain evidence="3">DAOM:BR144</strain>
    </source>
</reference>
<keyword evidence="3" id="KW-1185">Reference proteome</keyword>
<evidence type="ECO:0000313" key="3">
    <source>
        <dbReference type="Proteomes" id="UP000019132"/>
    </source>
</evidence>
<dbReference type="InterPro" id="IPR037523">
    <property type="entry name" value="VOC_core"/>
</dbReference>
<dbReference type="AlphaFoldDB" id="K3W4X1"/>
<dbReference type="HOGENOM" id="CLU_109157_0_1_1"/>
<dbReference type="InterPro" id="IPR004360">
    <property type="entry name" value="Glyas_Fos-R_dOase_dom"/>
</dbReference>